<reference evidence="4" key="1">
    <citation type="submission" date="2014-03" db="EMBL/GenBank/DDBJ databases">
        <authorList>
            <person name="Aksoy S."/>
            <person name="Warren W."/>
            <person name="Wilson R.K."/>
        </authorList>
    </citation>
    <scope>NUCLEOTIDE SEQUENCE [LARGE SCALE GENOMIC DNA]</scope>
    <source>
        <strain evidence="4">IAEA</strain>
    </source>
</reference>
<dbReference type="Gene3D" id="3.30.160.60">
    <property type="entry name" value="Classic Zinc Finger"/>
    <property type="match status" value="1"/>
</dbReference>
<dbReference type="InterPro" id="IPR013087">
    <property type="entry name" value="Znf_C2H2_type"/>
</dbReference>
<dbReference type="EnsemblMetazoa" id="GBRI032273-RA">
    <property type="protein sequence ID" value="GBRI032273-PA"/>
    <property type="gene ID" value="GBRI032273"/>
</dbReference>
<reference evidence="3" key="2">
    <citation type="submission" date="2020-05" db="UniProtKB">
        <authorList>
            <consortium name="EnsemblMetazoa"/>
        </authorList>
    </citation>
    <scope>IDENTIFICATION</scope>
    <source>
        <strain evidence="3">IAEA</strain>
    </source>
</reference>
<evidence type="ECO:0000313" key="4">
    <source>
        <dbReference type="Proteomes" id="UP000091820"/>
    </source>
</evidence>
<dbReference type="SUPFAM" id="SSF57667">
    <property type="entry name" value="beta-beta-alpha zinc fingers"/>
    <property type="match status" value="1"/>
</dbReference>
<dbReference type="InterPro" id="IPR036236">
    <property type="entry name" value="Znf_C2H2_sf"/>
</dbReference>
<keyword evidence="1" id="KW-0479">Metal-binding</keyword>
<protein>
    <recommendedName>
        <fullName evidence="2">C2H2-type domain-containing protein</fullName>
    </recommendedName>
</protein>
<evidence type="ECO:0000256" key="1">
    <source>
        <dbReference type="PROSITE-ProRule" id="PRU00042"/>
    </source>
</evidence>
<feature type="domain" description="C2H2-type" evidence="2">
    <location>
        <begin position="582"/>
        <end position="609"/>
    </location>
</feature>
<accession>A0A1A9WU81</accession>
<keyword evidence="4" id="KW-1185">Reference proteome</keyword>
<name>A0A1A9WU81_9MUSC</name>
<evidence type="ECO:0000259" key="2">
    <source>
        <dbReference type="PROSITE" id="PS50157"/>
    </source>
</evidence>
<dbReference type="AlphaFoldDB" id="A0A1A9WU81"/>
<keyword evidence="1" id="KW-0862">Zinc</keyword>
<dbReference type="SMART" id="SM00355">
    <property type="entry name" value="ZnF_C2H2"/>
    <property type="match status" value="3"/>
</dbReference>
<dbReference type="GO" id="GO:0008270">
    <property type="term" value="F:zinc ion binding"/>
    <property type="evidence" value="ECO:0007669"/>
    <property type="project" value="UniProtKB-KW"/>
</dbReference>
<dbReference type="PROSITE" id="PS50157">
    <property type="entry name" value="ZINC_FINGER_C2H2_2"/>
    <property type="match status" value="1"/>
</dbReference>
<evidence type="ECO:0000313" key="3">
    <source>
        <dbReference type="EnsemblMetazoa" id="GBRI032273-PA"/>
    </source>
</evidence>
<sequence length="802" mass="89486">MMNTSSSPQLPINEEANCTTISMYLSCNEESIMSSTAFKTLETTLEVSHLSTQSMEIDVDENRTLENSNGKPHLPMKIPKNVDFVQRNPLRPLAENLLSKNVWPDFNAAMSSTPSKEQLLKTVDVTRGSDVTRCLDFRFDFKEIENSLPSEDKENVFPDVDDGSSASSSVEIATTVIEGTSHQISEAEVEYLPDIKEQLQVTTDDGIEEQKALYADIIKSTDNSLSGAYKNVDKNIEMKSGSDVTRRMDLRLTFKEMDGNKPSNFDLNSLPSENKENVFPNIDEGSSVSSLVEIATTVIEGSSHEISAECLPDIKKQLQVTTYDGIEEKKALGADVTKTTDNSSSDIDKNIVENIEMKRDSNEMKTSTLTLHGGNLPSKKPSKILPPGQIHRQRLDINDKLDVTLDPEEDVCKLINKMLKISGKSDNKEEKKIRMEPHAVKQKISEKAHPMPMTVDREKKRTSFSHRMSIVVKTTLNSPARSMARKSILGSTMHQPRRSVIPTHTKGSKVNQVAKAADVGATRKSMLPKAANFIDKTRFPSQLKKLGKLESLTKNSCNGIKNQDPKSKAVLSSTSAKPEATFVCHVCKEKFTLKSLLDAHKRTHEEDINPVTCFKRLSTIPAKTAGSIFGSENQCKYCDKKFALLRALHIHLLQNCPKIPPGDKRKLQLTEMDHVQKAQLPNVFANKSSSTPSNSVTPRLSCNLNVAQRTFKSPLKPTLNYKNTNRKSVVAADEIRVPSYNSKLPKIKQKKHSGVYRTPTKLIPCHLCDMVFKNILDYTNHNVFAHGKKLLDKKTDALFKED</sequence>
<dbReference type="VEuPathDB" id="VectorBase:GBRI032273"/>
<keyword evidence="1" id="KW-0863">Zinc-finger</keyword>
<dbReference type="Proteomes" id="UP000091820">
    <property type="component" value="Unassembled WGS sequence"/>
</dbReference>
<dbReference type="Pfam" id="PF00096">
    <property type="entry name" value="zf-C2H2"/>
    <property type="match status" value="1"/>
</dbReference>
<dbReference type="PROSITE" id="PS00028">
    <property type="entry name" value="ZINC_FINGER_C2H2_1"/>
    <property type="match status" value="1"/>
</dbReference>
<proteinExistence type="predicted"/>
<organism evidence="3 4">
    <name type="scientific">Glossina brevipalpis</name>
    <dbReference type="NCBI Taxonomy" id="37001"/>
    <lineage>
        <taxon>Eukaryota</taxon>
        <taxon>Metazoa</taxon>
        <taxon>Ecdysozoa</taxon>
        <taxon>Arthropoda</taxon>
        <taxon>Hexapoda</taxon>
        <taxon>Insecta</taxon>
        <taxon>Pterygota</taxon>
        <taxon>Neoptera</taxon>
        <taxon>Endopterygota</taxon>
        <taxon>Diptera</taxon>
        <taxon>Brachycera</taxon>
        <taxon>Muscomorpha</taxon>
        <taxon>Hippoboscoidea</taxon>
        <taxon>Glossinidae</taxon>
        <taxon>Glossina</taxon>
    </lineage>
</organism>